<organism evidence="1 2">
    <name type="scientific">Brevundimonas mediterranea</name>
    <dbReference type="NCBI Taxonomy" id="74329"/>
    <lineage>
        <taxon>Bacteria</taxon>
        <taxon>Pseudomonadati</taxon>
        <taxon>Pseudomonadota</taxon>
        <taxon>Alphaproteobacteria</taxon>
        <taxon>Caulobacterales</taxon>
        <taxon>Caulobacteraceae</taxon>
        <taxon>Brevundimonas</taxon>
    </lineage>
</organism>
<sequence>MLVIGRVERPGRQHHNGRILARPRRRRGLQRAQQHVGIDLDRPHRMFGEQVGEQPHHHLAVLQHIGDPGRRADIVLQHIEAVLARANQIDPGDMAPDVARRPAPLHLGPIVRIGQDQVGGHDPGADTVLRPVDVLQEGVDGGDPLLQPLLQPAPFVGADDARDDIERDQPLVGFLVAIDGEGHAHPAEEQLGLARARLQQIRRGVFQPGRQGLVAVADRPRSAAVHFVESSRHSPPPR</sequence>
<protein>
    <submittedName>
        <fullName evidence="1">Uncharacterized protein</fullName>
    </submittedName>
</protein>
<accession>A0A7Z9C509</accession>
<keyword evidence="2" id="KW-1185">Reference proteome</keyword>
<evidence type="ECO:0000313" key="2">
    <source>
        <dbReference type="Proteomes" id="UP000289220"/>
    </source>
</evidence>
<name>A0A7Z9C509_9CAUL</name>
<proteinExistence type="predicted"/>
<evidence type="ECO:0000313" key="1">
    <source>
        <dbReference type="EMBL" id="VDC49472.1"/>
    </source>
</evidence>
<reference evidence="1 2" key="1">
    <citation type="submission" date="2018-11" db="EMBL/GenBank/DDBJ databases">
        <authorList>
            <person name="Peiro R."/>
            <person name="Begona"/>
            <person name="Cbmso G."/>
            <person name="Lopez M."/>
            <person name="Gonzalez S."/>
            <person name="Sacristan E."/>
            <person name="Castillo E."/>
        </authorList>
    </citation>
    <scope>NUCLEOTIDE SEQUENCE [LARGE SCALE GENOMIC DNA]</scope>
    <source>
        <strain evidence="1">Brev_genome</strain>
    </source>
</reference>
<dbReference type="Proteomes" id="UP000289220">
    <property type="component" value="Unassembled WGS sequence"/>
</dbReference>
<comment type="caution">
    <text evidence="1">The sequence shown here is derived from an EMBL/GenBank/DDBJ whole genome shotgun (WGS) entry which is preliminary data.</text>
</comment>
<dbReference type="EMBL" id="UXHF01000198">
    <property type="protein sequence ID" value="VDC49472.1"/>
    <property type="molecule type" value="Genomic_DNA"/>
</dbReference>
<dbReference type="AlphaFoldDB" id="A0A7Z9C509"/>
<gene>
    <name evidence="1" type="ORF">BREV_BREV_03595</name>
</gene>